<dbReference type="InterPro" id="IPR021741">
    <property type="entry name" value="DUF3311"/>
</dbReference>
<comment type="caution">
    <text evidence="2">The sequence shown here is derived from an EMBL/GenBank/DDBJ whole genome shotgun (WGS) entry which is preliminary data.</text>
</comment>
<evidence type="ECO:0000256" key="1">
    <source>
        <dbReference type="SAM" id="Phobius"/>
    </source>
</evidence>
<gene>
    <name evidence="2" type="ORF">CM19_04095</name>
</gene>
<dbReference type="Proteomes" id="UP000024332">
    <property type="component" value="Unassembled WGS sequence"/>
</dbReference>
<sequence length="63" mass="7003">MANGFNLAALIVLLVLVIGYSIFPFFDKVNPSLGGLPFFYWYQIVMLIVASILYALVSIIFKG</sequence>
<accession>A0A031LS39</accession>
<dbReference type="AlphaFoldDB" id="A0A031LS39"/>
<keyword evidence="1" id="KW-0812">Transmembrane</keyword>
<evidence type="ECO:0000313" key="2">
    <source>
        <dbReference type="EMBL" id="EZQ10611.1"/>
    </source>
</evidence>
<feature type="transmembrane region" description="Helical" evidence="1">
    <location>
        <begin position="7"/>
        <end position="26"/>
    </location>
</feature>
<proteinExistence type="predicted"/>
<reference evidence="2 3" key="1">
    <citation type="submission" date="2014-03" db="EMBL/GenBank/DDBJ databases">
        <title>Draft genome sequence of the novel thermoacidophilic archaea Acidianus copahuensis ALE1 strain, isolated from Copahue volcanic area in Neuquen Argentina.</title>
        <authorList>
            <person name="Urbieta M.S."/>
            <person name="Rascovan N."/>
            <person name="Castro C."/>
            <person name="Revale S."/>
            <person name="Giaveno M.A."/>
            <person name="Vazquez M.P."/>
            <person name="Donati E.R."/>
        </authorList>
    </citation>
    <scope>NUCLEOTIDE SEQUENCE [LARGE SCALE GENOMIC DNA]</scope>
    <source>
        <strain evidence="2 3">ALE1</strain>
    </source>
</reference>
<keyword evidence="1" id="KW-1133">Transmembrane helix</keyword>
<dbReference type="EMBL" id="JFZT01000021">
    <property type="protein sequence ID" value="EZQ10611.1"/>
    <property type="molecule type" value="Genomic_DNA"/>
</dbReference>
<dbReference type="OrthoDB" id="8235at2157"/>
<evidence type="ECO:0000313" key="3">
    <source>
        <dbReference type="Proteomes" id="UP000024332"/>
    </source>
</evidence>
<dbReference type="RefSeq" id="WP_048099117.1">
    <property type="nucleotide sequence ID" value="NZ_JFZT01000021.1"/>
</dbReference>
<organism evidence="2 3">
    <name type="scientific">Candidatus Acidianus copahuensis</name>
    <dbReference type="NCBI Taxonomy" id="1160895"/>
    <lineage>
        <taxon>Archaea</taxon>
        <taxon>Thermoproteota</taxon>
        <taxon>Thermoprotei</taxon>
        <taxon>Sulfolobales</taxon>
        <taxon>Sulfolobaceae</taxon>
        <taxon>Acidianus</taxon>
    </lineage>
</organism>
<feature type="transmembrane region" description="Helical" evidence="1">
    <location>
        <begin position="38"/>
        <end position="61"/>
    </location>
</feature>
<dbReference type="Pfam" id="PF11755">
    <property type="entry name" value="DUF3311"/>
    <property type="match status" value="1"/>
</dbReference>
<keyword evidence="3" id="KW-1185">Reference proteome</keyword>
<protein>
    <recommendedName>
        <fullName evidence="4">DUF3311 domain-containing protein</fullName>
    </recommendedName>
</protein>
<dbReference type="STRING" id="1160895.CM19_04095"/>
<evidence type="ECO:0008006" key="4">
    <source>
        <dbReference type="Google" id="ProtNLM"/>
    </source>
</evidence>
<name>A0A031LS39_9CREN</name>
<keyword evidence="1" id="KW-0472">Membrane</keyword>